<gene>
    <name evidence="2" type="ordered locus">Desac_1640</name>
</gene>
<keyword evidence="3" id="KW-1185">Reference proteome</keyword>
<dbReference type="Proteomes" id="UP000000483">
    <property type="component" value="Chromosome"/>
</dbReference>
<accession>F2NJH6</accession>
<dbReference type="Pfam" id="PF13546">
    <property type="entry name" value="DDE_5"/>
    <property type="match status" value="1"/>
</dbReference>
<dbReference type="InterPro" id="IPR038721">
    <property type="entry name" value="IS701-like_DDE_dom"/>
</dbReference>
<dbReference type="AlphaFoldDB" id="F2NJH6"/>
<dbReference type="InterPro" id="IPR012337">
    <property type="entry name" value="RNaseH-like_sf"/>
</dbReference>
<evidence type="ECO:0000313" key="3">
    <source>
        <dbReference type="Proteomes" id="UP000000483"/>
    </source>
</evidence>
<reference evidence="2 3" key="1">
    <citation type="journal article" date="2011" name="Stand. Genomic Sci.">
        <title>Complete genome sequence of the acetate-degrading sulfate reducer Desulfobacca acetoxidans type strain (ASRB2).</title>
        <authorList>
            <person name="Goker M."/>
            <person name="Teshima H."/>
            <person name="Lapidus A."/>
            <person name="Nolan M."/>
            <person name="Lucas S."/>
            <person name="Hammon N."/>
            <person name="Deshpande S."/>
            <person name="Cheng J.F."/>
            <person name="Tapia R."/>
            <person name="Han C."/>
            <person name="Goodwin L."/>
            <person name="Pitluck S."/>
            <person name="Huntemann M."/>
            <person name="Liolios K."/>
            <person name="Ivanova N."/>
            <person name="Pagani I."/>
            <person name="Mavromatis K."/>
            <person name="Ovchinikova G."/>
            <person name="Pati A."/>
            <person name="Chen A."/>
            <person name="Palaniappan K."/>
            <person name="Land M."/>
            <person name="Hauser L."/>
            <person name="Brambilla E.M."/>
            <person name="Rohde M."/>
            <person name="Spring S."/>
            <person name="Detter J.C."/>
            <person name="Woyke T."/>
            <person name="Bristow J."/>
            <person name="Eisen J.A."/>
            <person name="Markowitz V."/>
            <person name="Hugenholtz P."/>
            <person name="Kyrpides N.C."/>
            <person name="Klenk H.P."/>
        </authorList>
    </citation>
    <scope>NUCLEOTIDE SEQUENCE [LARGE SCALE GENOMIC DNA]</scope>
    <source>
        <strain evidence="3">ATCC 700848 / DSM 11109 / ASRB2</strain>
    </source>
</reference>
<reference evidence="3" key="2">
    <citation type="submission" date="2011-03" db="EMBL/GenBank/DDBJ databases">
        <title>The complete genome of Desulfobacca acetoxidans DSM 11109.</title>
        <authorList>
            <consortium name="US DOE Joint Genome Institute (JGI-PGF)"/>
            <person name="Lucas S."/>
            <person name="Copeland A."/>
            <person name="Lapidus A."/>
            <person name="Bruce D."/>
            <person name="Goodwin L."/>
            <person name="Pitluck S."/>
            <person name="Peters L."/>
            <person name="Kyrpides N."/>
            <person name="Mavromatis K."/>
            <person name="Ivanova N."/>
            <person name="Ovchinnikova G."/>
            <person name="Teshima H."/>
            <person name="Detter J.C."/>
            <person name="Han C."/>
            <person name="Land M."/>
            <person name="Hauser L."/>
            <person name="Markowitz V."/>
            <person name="Cheng J.-F."/>
            <person name="Hugenholtz P."/>
            <person name="Woyke T."/>
            <person name="Wu D."/>
            <person name="Spring S."/>
            <person name="Schueler E."/>
            <person name="Brambilla E."/>
            <person name="Klenk H.-P."/>
            <person name="Eisen J.A."/>
        </authorList>
    </citation>
    <scope>NUCLEOTIDE SEQUENCE [LARGE SCALE GENOMIC DNA]</scope>
    <source>
        <strain evidence="3">ATCC 700848 / DSM 11109 / ASRB2</strain>
    </source>
</reference>
<sequence>MATKLLIPYQVLAQWLTILWQAVPIKLRPTLLELLFGNILSGSGHITDAILTVCAKTSWSNYFKALQSNGFSWLSLCRQWLVLVLRYFPRLTITLVIDDMLTPRTSKKAPSAAIYHDHAHRPNRPPFIFGQLRVALAIVLTYAGRTAAFPWLWRLIRTTGNTSKLKAAQVLMALARQWVPRAIAIRLLLDAWYMKKTLVLRLIHQAVTVIGQVRRDTVCYLLPTQPSSPRRGAPRKYGEKLTFAKAKPLLPLQHASIKAYGKTRRFEFYTAQAKVRFLKGHICRVVWCRFLQDSGKWTNWALLLATDPTLTAANVIKLYSRRWWIEPMFNEIKHSFGLINAWQQSRQTLARWTTLISLSYSLPRLLALWLGDQKGAQLFPIPWRRQQAVTAGWIVKAVQQYFRLVNIRACWDRKSQKFVLPNEDFMATCKKAA</sequence>
<protein>
    <submittedName>
        <fullName evidence="2">Transposase IS4 family protein</fullName>
    </submittedName>
</protein>
<dbReference type="STRING" id="880072.Desac_1640"/>
<dbReference type="eggNOG" id="COG3385">
    <property type="taxonomic scope" value="Bacteria"/>
</dbReference>
<dbReference type="SUPFAM" id="SSF53098">
    <property type="entry name" value="Ribonuclease H-like"/>
    <property type="match status" value="1"/>
</dbReference>
<dbReference type="EMBL" id="CP002629">
    <property type="protein sequence ID" value="AEB09488.1"/>
    <property type="molecule type" value="Genomic_DNA"/>
</dbReference>
<organism evidence="2 3">
    <name type="scientific">Desulfobacca acetoxidans (strain ATCC 700848 / DSM 11109 / ASRB2)</name>
    <dbReference type="NCBI Taxonomy" id="880072"/>
    <lineage>
        <taxon>Bacteria</taxon>
        <taxon>Pseudomonadati</taxon>
        <taxon>Thermodesulfobacteriota</taxon>
        <taxon>Desulfobaccia</taxon>
        <taxon>Desulfobaccales</taxon>
        <taxon>Desulfobaccaceae</taxon>
        <taxon>Desulfobacca</taxon>
    </lineage>
</organism>
<proteinExistence type="predicted"/>
<evidence type="ECO:0000313" key="2">
    <source>
        <dbReference type="EMBL" id="AEB09488.1"/>
    </source>
</evidence>
<dbReference type="KEGG" id="dao:Desac_1640"/>
<feature type="domain" description="Transposase IS701-like DDE" evidence="1">
    <location>
        <begin position="56"/>
        <end position="265"/>
    </location>
</feature>
<name>F2NJH6_DESAR</name>
<dbReference type="OrthoDB" id="151236at2"/>
<dbReference type="HOGENOM" id="CLU_051812_0_0_7"/>
<dbReference type="RefSeq" id="WP_013706598.1">
    <property type="nucleotide sequence ID" value="NC_015388.1"/>
</dbReference>
<evidence type="ECO:0000259" key="1">
    <source>
        <dbReference type="Pfam" id="PF13546"/>
    </source>
</evidence>